<sequence length="178" mass="18463">MSTATRLESQQSPGAARRADAPCGSWSLGDRQALSLQPRVRSVLRVQAGGLWVTVTPRGGQGARAVGARWAADAFLQPGDALVVDAGERAVFEPWPAGGAAFAWEPLSCAAPAAVSVREAWRTLVAPPWAELAGRTRSAFGHAGAAGLALGRLALGLWRFAGARRRGRIAPPPCGAAH</sequence>
<organism evidence="2 3">
    <name type="scientific">Paracidovorax wautersii</name>
    <dbReference type="NCBI Taxonomy" id="1177982"/>
    <lineage>
        <taxon>Bacteria</taxon>
        <taxon>Pseudomonadati</taxon>
        <taxon>Pseudomonadota</taxon>
        <taxon>Betaproteobacteria</taxon>
        <taxon>Burkholderiales</taxon>
        <taxon>Comamonadaceae</taxon>
        <taxon>Paracidovorax</taxon>
    </lineage>
</organism>
<dbReference type="RefSeq" id="WP_309828418.1">
    <property type="nucleotide sequence ID" value="NZ_JAVIZX010000001.1"/>
</dbReference>
<protein>
    <recommendedName>
        <fullName evidence="4">DUF2917 domain-containing protein</fullName>
    </recommendedName>
</protein>
<evidence type="ECO:0008006" key="4">
    <source>
        <dbReference type="Google" id="ProtNLM"/>
    </source>
</evidence>
<dbReference type="InterPro" id="IPR021317">
    <property type="entry name" value="DUF2917"/>
</dbReference>
<feature type="compositionally biased region" description="Polar residues" evidence="1">
    <location>
        <begin position="1"/>
        <end position="13"/>
    </location>
</feature>
<gene>
    <name evidence="2" type="ORF">QE399_002003</name>
</gene>
<reference evidence="2 3" key="1">
    <citation type="submission" date="2023-08" db="EMBL/GenBank/DDBJ databases">
        <title>Functional and genomic diversity of the sorghum phyllosphere microbiome.</title>
        <authorList>
            <person name="Shade A."/>
        </authorList>
    </citation>
    <scope>NUCLEOTIDE SEQUENCE [LARGE SCALE GENOMIC DNA]</scope>
    <source>
        <strain evidence="2 3">SORGH_AS_0335</strain>
    </source>
</reference>
<dbReference type="Proteomes" id="UP001267710">
    <property type="component" value="Unassembled WGS sequence"/>
</dbReference>
<feature type="region of interest" description="Disordered" evidence="1">
    <location>
        <begin position="1"/>
        <end position="23"/>
    </location>
</feature>
<proteinExistence type="predicted"/>
<dbReference type="EMBL" id="JAVIZX010000001">
    <property type="protein sequence ID" value="MDR6214314.1"/>
    <property type="molecule type" value="Genomic_DNA"/>
</dbReference>
<accession>A0ABU1IDH9</accession>
<name>A0ABU1IDH9_9BURK</name>
<keyword evidence="3" id="KW-1185">Reference proteome</keyword>
<comment type="caution">
    <text evidence="2">The sequence shown here is derived from an EMBL/GenBank/DDBJ whole genome shotgun (WGS) entry which is preliminary data.</text>
</comment>
<evidence type="ECO:0000313" key="3">
    <source>
        <dbReference type="Proteomes" id="UP001267710"/>
    </source>
</evidence>
<evidence type="ECO:0000313" key="2">
    <source>
        <dbReference type="EMBL" id="MDR6214314.1"/>
    </source>
</evidence>
<evidence type="ECO:0000256" key="1">
    <source>
        <dbReference type="SAM" id="MobiDB-lite"/>
    </source>
</evidence>
<dbReference type="Pfam" id="PF11142">
    <property type="entry name" value="DUF2917"/>
    <property type="match status" value="1"/>
</dbReference>